<proteinExistence type="predicted"/>
<name>A0ABW1APK7_9RHOO</name>
<gene>
    <name evidence="1" type="ORF">ACFPTN_06720</name>
</gene>
<protein>
    <submittedName>
        <fullName evidence="1">Uncharacterized protein</fullName>
    </submittedName>
</protein>
<accession>A0ABW1APK7</accession>
<keyword evidence="2" id="KW-1185">Reference proteome</keyword>
<sequence length="121" mass="13136">MPIIGLSTLSSHMNVDFSRFPLHTPVADIAVQGMQGIFSIIKELSRRDGLTLADVGRLYGEGMLVPQIVGTPAQVVEQLVELFRQRGEGAVAGAATGCCKRSSPFRELRATHQSEPGFFHK</sequence>
<organism evidence="1 2">
    <name type="scientific">Thauera sinica</name>
    <dbReference type="NCBI Taxonomy" id="2665146"/>
    <lineage>
        <taxon>Bacteria</taxon>
        <taxon>Pseudomonadati</taxon>
        <taxon>Pseudomonadota</taxon>
        <taxon>Betaproteobacteria</taxon>
        <taxon>Rhodocyclales</taxon>
        <taxon>Zoogloeaceae</taxon>
        <taxon>Thauera</taxon>
    </lineage>
</organism>
<dbReference type="EMBL" id="JBHSOG010000023">
    <property type="protein sequence ID" value="MFC5769062.1"/>
    <property type="molecule type" value="Genomic_DNA"/>
</dbReference>
<dbReference type="Gene3D" id="3.20.20.30">
    <property type="entry name" value="Luciferase-like domain"/>
    <property type="match status" value="1"/>
</dbReference>
<dbReference type="SUPFAM" id="SSF51679">
    <property type="entry name" value="Bacterial luciferase-like"/>
    <property type="match status" value="1"/>
</dbReference>
<evidence type="ECO:0000313" key="1">
    <source>
        <dbReference type="EMBL" id="MFC5769062.1"/>
    </source>
</evidence>
<dbReference type="RefSeq" id="WP_157748450.1">
    <property type="nucleotide sequence ID" value="NZ_JBHSOG010000023.1"/>
</dbReference>
<dbReference type="Proteomes" id="UP001595974">
    <property type="component" value="Unassembled WGS sequence"/>
</dbReference>
<dbReference type="InterPro" id="IPR036661">
    <property type="entry name" value="Luciferase-like_sf"/>
</dbReference>
<reference evidence="2" key="1">
    <citation type="journal article" date="2019" name="Int. J. Syst. Evol. Microbiol.">
        <title>The Global Catalogue of Microorganisms (GCM) 10K type strain sequencing project: providing services to taxonomists for standard genome sequencing and annotation.</title>
        <authorList>
            <consortium name="The Broad Institute Genomics Platform"/>
            <consortium name="The Broad Institute Genome Sequencing Center for Infectious Disease"/>
            <person name="Wu L."/>
            <person name="Ma J."/>
        </authorList>
    </citation>
    <scope>NUCLEOTIDE SEQUENCE [LARGE SCALE GENOMIC DNA]</scope>
    <source>
        <strain evidence="2">SHR3</strain>
    </source>
</reference>
<comment type="caution">
    <text evidence="1">The sequence shown here is derived from an EMBL/GenBank/DDBJ whole genome shotgun (WGS) entry which is preliminary data.</text>
</comment>
<evidence type="ECO:0000313" key="2">
    <source>
        <dbReference type="Proteomes" id="UP001595974"/>
    </source>
</evidence>